<dbReference type="InterPro" id="IPR051202">
    <property type="entry name" value="Peptidase_C40"/>
</dbReference>
<keyword evidence="2" id="KW-0645">Protease</keyword>
<evidence type="ECO:0000256" key="5">
    <source>
        <dbReference type="ARBA" id="ARBA00022807"/>
    </source>
</evidence>
<keyword evidence="3 8" id="KW-0732">Signal</keyword>
<dbReference type="PANTHER" id="PTHR47053">
    <property type="entry name" value="MUREIN DD-ENDOPEPTIDASE MEPH-RELATED"/>
    <property type="match status" value="1"/>
</dbReference>
<evidence type="ECO:0000259" key="9">
    <source>
        <dbReference type="PROSITE" id="PS51935"/>
    </source>
</evidence>
<evidence type="ECO:0000313" key="10">
    <source>
        <dbReference type="EMBL" id="RST89269.1"/>
    </source>
</evidence>
<dbReference type="Pfam" id="PF24568">
    <property type="entry name" value="CC_PcsB"/>
    <property type="match status" value="1"/>
</dbReference>
<evidence type="ECO:0000256" key="4">
    <source>
        <dbReference type="ARBA" id="ARBA00022801"/>
    </source>
</evidence>
<dbReference type="InterPro" id="IPR057309">
    <property type="entry name" value="PcsB_CC"/>
</dbReference>
<accession>A0A429Z6H3</accession>
<organism evidence="10 11">
    <name type="scientific">Vagococcus humatus</name>
    <dbReference type="NCBI Taxonomy" id="1889241"/>
    <lineage>
        <taxon>Bacteria</taxon>
        <taxon>Bacillati</taxon>
        <taxon>Bacillota</taxon>
        <taxon>Bacilli</taxon>
        <taxon>Lactobacillales</taxon>
        <taxon>Enterococcaceae</taxon>
        <taxon>Vagococcus</taxon>
    </lineage>
</organism>
<dbReference type="Gene3D" id="3.90.1720.10">
    <property type="entry name" value="endopeptidase domain like (from Nostoc punctiforme)"/>
    <property type="match status" value="1"/>
</dbReference>
<feature type="compositionally biased region" description="Basic and acidic residues" evidence="7">
    <location>
        <begin position="208"/>
        <end position="241"/>
    </location>
</feature>
<protein>
    <recommendedName>
        <fullName evidence="9">NlpC/P60 domain-containing protein</fullName>
    </recommendedName>
</protein>
<keyword evidence="11" id="KW-1185">Reference proteome</keyword>
<feature type="signal peptide" evidence="8">
    <location>
        <begin position="1"/>
        <end position="20"/>
    </location>
</feature>
<comment type="caution">
    <text evidence="10">The sequence shown here is derived from an EMBL/GenBank/DDBJ whole genome shotgun (WGS) entry which is preliminary data.</text>
</comment>
<evidence type="ECO:0000256" key="6">
    <source>
        <dbReference type="SAM" id="Coils"/>
    </source>
</evidence>
<feature type="region of interest" description="Disordered" evidence="7">
    <location>
        <begin position="208"/>
        <end position="299"/>
    </location>
</feature>
<dbReference type="Pfam" id="PF00877">
    <property type="entry name" value="NLPC_P60"/>
    <property type="match status" value="1"/>
</dbReference>
<feature type="compositionally biased region" description="Polar residues" evidence="7">
    <location>
        <begin position="279"/>
        <end position="293"/>
    </location>
</feature>
<gene>
    <name evidence="10" type="ORF">C7P63_05705</name>
</gene>
<evidence type="ECO:0000313" key="11">
    <source>
        <dbReference type="Proteomes" id="UP000277864"/>
    </source>
</evidence>
<dbReference type="Gene3D" id="6.10.250.3150">
    <property type="match status" value="1"/>
</dbReference>
<dbReference type="GO" id="GO:0006508">
    <property type="term" value="P:proteolysis"/>
    <property type="evidence" value="ECO:0007669"/>
    <property type="project" value="UniProtKB-KW"/>
</dbReference>
<dbReference type="AlphaFoldDB" id="A0A429Z6H3"/>
<feature type="coiled-coil region" evidence="6">
    <location>
        <begin position="26"/>
        <end position="95"/>
    </location>
</feature>
<evidence type="ECO:0000256" key="2">
    <source>
        <dbReference type="ARBA" id="ARBA00022670"/>
    </source>
</evidence>
<keyword evidence="5" id="KW-0788">Thiol protease</keyword>
<comment type="similarity">
    <text evidence="1">Belongs to the peptidase C40 family.</text>
</comment>
<dbReference type="GO" id="GO:0008234">
    <property type="term" value="F:cysteine-type peptidase activity"/>
    <property type="evidence" value="ECO:0007669"/>
    <property type="project" value="UniProtKB-KW"/>
</dbReference>
<name>A0A429Z6H3_9ENTE</name>
<evidence type="ECO:0000256" key="1">
    <source>
        <dbReference type="ARBA" id="ARBA00007074"/>
    </source>
</evidence>
<dbReference type="PROSITE" id="PS51935">
    <property type="entry name" value="NLPC_P60"/>
    <property type="match status" value="1"/>
</dbReference>
<dbReference type="OrthoDB" id="1654978at2"/>
<feature type="domain" description="NlpC/P60" evidence="9">
    <location>
        <begin position="299"/>
        <end position="417"/>
    </location>
</feature>
<evidence type="ECO:0000256" key="8">
    <source>
        <dbReference type="SAM" id="SignalP"/>
    </source>
</evidence>
<reference evidence="10 11" key="1">
    <citation type="submission" date="2018-03" db="EMBL/GenBank/DDBJ databases">
        <authorList>
            <person name="Gulvik C.A."/>
        </authorList>
    </citation>
    <scope>NUCLEOTIDE SEQUENCE [LARGE SCALE GENOMIC DNA]</scope>
    <source>
        <strain evidence="10 11">JCM 31581</strain>
    </source>
</reference>
<evidence type="ECO:0000256" key="7">
    <source>
        <dbReference type="SAM" id="MobiDB-lite"/>
    </source>
</evidence>
<sequence>MKKKILSALMISTITLSTVAPIMVSADNIDNKIEQSDKKINDLSNKAASAEAELASVRANIDSIRSEATKLQTQQVKLNKDVTQLNKDIEVLTQRISKRDATIKEQARSAQVEGTTTGYVEAVLSSESVSDAITRVAAASKLVSASNDLMKQQEADKTEVEIKKDSTEEKLEKINQNAAELESKKGELEDQELHQVVLVNGIAAEKETEQGKKSTYLKQKEDAEKKRAEQARQKAESERLAAEQQTQKGSKDDAGQQPTAPSNPAPSNPAPSNPAPSVPEQTVPEQNVPEQTVPTPPANASGAAIVAEAQRHIGKPYVWGAKGPDTFDCSGLTRYVYLQVTGRDIGGYTVPQESSGVRVPLSQAQPGDLLFWGSAGGTHHVAISTGGSGYIHAPAPGQTVTYGSFQWFAPDFAVRVL</sequence>
<dbReference type="SUPFAM" id="SSF54001">
    <property type="entry name" value="Cysteine proteinases"/>
    <property type="match status" value="1"/>
</dbReference>
<keyword evidence="6" id="KW-0175">Coiled coil</keyword>
<dbReference type="RefSeq" id="WP_125943204.1">
    <property type="nucleotide sequence ID" value="NZ_PXZH01000002.1"/>
</dbReference>
<dbReference type="EMBL" id="PXZH01000002">
    <property type="protein sequence ID" value="RST89269.1"/>
    <property type="molecule type" value="Genomic_DNA"/>
</dbReference>
<dbReference type="InterPro" id="IPR000064">
    <property type="entry name" value="NLP_P60_dom"/>
</dbReference>
<proteinExistence type="inferred from homology"/>
<dbReference type="InterPro" id="IPR038765">
    <property type="entry name" value="Papain-like_cys_pep_sf"/>
</dbReference>
<feature type="chain" id="PRO_5038765032" description="NlpC/P60 domain-containing protein" evidence="8">
    <location>
        <begin position="21"/>
        <end position="417"/>
    </location>
</feature>
<feature type="compositionally biased region" description="Pro residues" evidence="7">
    <location>
        <begin position="261"/>
        <end position="277"/>
    </location>
</feature>
<dbReference type="Proteomes" id="UP000277864">
    <property type="component" value="Unassembled WGS sequence"/>
</dbReference>
<evidence type="ECO:0000256" key="3">
    <source>
        <dbReference type="ARBA" id="ARBA00022729"/>
    </source>
</evidence>
<dbReference type="PANTHER" id="PTHR47053:SF1">
    <property type="entry name" value="MUREIN DD-ENDOPEPTIDASE MEPH-RELATED"/>
    <property type="match status" value="1"/>
</dbReference>
<keyword evidence="4" id="KW-0378">Hydrolase</keyword>